<accession>A0A8H7AXL9</accession>
<dbReference type="RefSeq" id="XP_038783544.1">
    <property type="nucleotide sequence ID" value="XM_038933579.1"/>
</dbReference>
<dbReference type="AlphaFoldDB" id="A0A8H7AXL9"/>
<name>A0A8H7AXL9_9PLEO</name>
<organism evidence="1 2">
    <name type="scientific">Alternaria burnsii</name>
    <dbReference type="NCBI Taxonomy" id="1187904"/>
    <lineage>
        <taxon>Eukaryota</taxon>
        <taxon>Fungi</taxon>
        <taxon>Dikarya</taxon>
        <taxon>Ascomycota</taxon>
        <taxon>Pezizomycotina</taxon>
        <taxon>Dothideomycetes</taxon>
        <taxon>Pleosporomycetidae</taxon>
        <taxon>Pleosporales</taxon>
        <taxon>Pleosporineae</taxon>
        <taxon>Pleosporaceae</taxon>
        <taxon>Alternaria</taxon>
        <taxon>Alternaria sect. Alternaria</taxon>
    </lineage>
</organism>
<evidence type="ECO:0000313" key="2">
    <source>
        <dbReference type="Proteomes" id="UP000596902"/>
    </source>
</evidence>
<evidence type="ECO:0000313" key="1">
    <source>
        <dbReference type="EMBL" id="KAF7673209.1"/>
    </source>
</evidence>
<protein>
    <submittedName>
        <fullName evidence="1">Uncharacterized protein</fullName>
    </submittedName>
</protein>
<sequence length="69" mass="7491">MIAIYLNVEQFVATANEEPGHNTLFSMSVRTSTTAGVVLQDVDHLQPRCSFLGSSCEHLSHIPGHDAPI</sequence>
<reference evidence="1" key="2">
    <citation type="submission" date="2020-08" db="EMBL/GenBank/DDBJ databases">
        <title>Draft Genome Sequence of Cumin Blight Pathogen Alternaria burnsii.</title>
        <authorList>
            <person name="Feng Z."/>
        </authorList>
    </citation>
    <scope>NUCLEOTIDE SEQUENCE</scope>
    <source>
        <strain evidence="1">CBS107.38</strain>
    </source>
</reference>
<comment type="caution">
    <text evidence="1">The sequence shown here is derived from an EMBL/GenBank/DDBJ whole genome shotgun (WGS) entry which is preliminary data.</text>
</comment>
<dbReference type="EMBL" id="JAAABM010000013">
    <property type="protein sequence ID" value="KAF7673209.1"/>
    <property type="molecule type" value="Genomic_DNA"/>
</dbReference>
<reference evidence="1" key="1">
    <citation type="submission" date="2020-01" db="EMBL/GenBank/DDBJ databases">
        <authorList>
            <person name="Feng Z.H.Z."/>
        </authorList>
    </citation>
    <scope>NUCLEOTIDE SEQUENCE</scope>
    <source>
        <strain evidence="1">CBS107.38</strain>
    </source>
</reference>
<gene>
    <name evidence="1" type="ORF">GT037_008532</name>
</gene>
<keyword evidence="2" id="KW-1185">Reference proteome</keyword>
<dbReference type="Proteomes" id="UP000596902">
    <property type="component" value="Unassembled WGS sequence"/>
</dbReference>
<proteinExistence type="predicted"/>
<dbReference type="GeneID" id="62206757"/>